<evidence type="ECO:0000313" key="1">
    <source>
        <dbReference type="EMBL" id="KAK2156145.1"/>
    </source>
</evidence>
<dbReference type="AlphaFoldDB" id="A0AAD9N488"/>
<comment type="caution">
    <text evidence="1">The sequence shown here is derived from an EMBL/GenBank/DDBJ whole genome shotgun (WGS) entry which is preliminary data.</text>
</comment>
<reference evidence="1" key="1">
    <citation type="journal article" date="2023" name="Mol. Biol. Evol.">
        <title>Third-Generation Sequencing Reveals the Adaptive Role of the Epigenome in Three Deep-Sea Polychaetes.</title>
        <authorList>
            <person name="Perez M."/>
            <person name="Aroh O."/>
            <person name="Sun Y."/>
            <person name="Lan Y."/>
            <person name="Juniper S.K."/>
            <person name="Young C.R."/>
            <person name="Angers B."/>
            <person name="Qian P.Y."/>
        </authorList>
    </citation>
    <scope>NUCLEOTIDE SEQUENCE</scope>
    <source>
        <strain evidence="1">P08H-3</strain>
    </source>
</reference>
<dbReference type="GO" id="GO:0097196">
    <property type="term" value="C:Shu complex"/>
    <property type="evidence" value="ECO:0007669"/>
    <property type="project" value="TreeGrafter"/>
</dbReference>
<keyword evidence="2" id="KW-1185">Reference proteome</keyword>
<gene>
    <name evidence="1" type="ORF">LSH36_220g00014</name>
</gene>
<dbReference type="GO" id="GO:0000724">
    <property type="term" value="P:double-strand break repair via homologous recombination"/>
    <property type="evidence" value="ECO:0007669"/>
    <property type="project" value="TreeGrafter"/>
</dbReference>
<proteinExistence type="predicted"/>
<dbReference type="EMBL" id="JAODUP010000220">
    <property type="protein sequence ID" value="KAK2156145.1"/>
    <property type="molecule type" value="Genomic_DNA"/>
</dbReference>
<sequence length="247" mass="27664">MDILSLIFPMHSSEWLQWTEGVTLDQLYEDIGTAGKFCVIHSEKPMNKTALMFQCAVSECTNSGYTIIISQQRLENMPLRVHGMPQPDVGALKNLKILYMTTAEELKHYLASIHQMSLLPDLIIVENLEHYVKDGSPDAAVSGLAKLCALLLDAATYITEKSNSKCRILASLTDSQTKIMEVCLRYASCSFRLDFDDVHTLCTLHSEKMAPLTETSVKNIVITYKELPNCIKLEHISLKMSEDSTEG</sequence>
<dbReference type="PANTHER" id="PTHR28653:SF1">
    <property type="entry name" value="ATPASE SWSAP1"/>
    <property type="match status" value="1"/>
</dbReference>
<dbReference type="GO" id="GO:0003697">
    <property type="term" value="F:single-stranded DNA binding"/>
    <property type="evidence" value="ECO:0007669"/>
    <property type="project" value="TreeGrafter"/>
</dbReference>
<evidence type="ECO:0000313" key="2">
    <source>
        <dbReference type="Proteomes" id="UP001208570"/>
    </source>
</evidence>
<protein>
    <submittedName>
        <fullName evidence="1">Uncharacterized protein</fullName>
    </submittedName>
</protein>
<dbReference type="PANTHER" id="PTHR28653">
    <property type="match status" value="1"/>
</dbReference>
<dbReference type="Proteomes" id="UP001208570">
    <property type="component" value="Unassembled WGS sequence"/>
</dbReference>
<organism evidence="1 2">
    <name type="scientific">Paralvinella palmiformis</name>
    <dbReference type="NCBI Taxonomy" id="53620"/>
    <lineage>
        <taxon>Eukaryota</taxon>
        <taxon>Metazoa</taxon>
        <taxon>Spiralia</taxon>
        <taxon>Lophotrochozoa</taxon>
        <taxon>Annelida</taxon>
        <taxon>Polychaeta</taxon>
        <taxon>Sedentaria</taxon>
        <taxon>Canalipalpata</taxon>
        <taxon>Terebellida</taxon>
        <taxon>Terebelliformia</taxon>
        <taxon>Alvinellidae</taxon>
        <taxon>Paralvinella</taxon>
    </lineage>
</organism>
<name>A0AAD9N488_9ANNE</name>
<accession>A0AAD9N488</accession>